<gene>
    <name evidence="7" type="ORF">ACFP1Z_29100</name>
</gene>
<evidence type="ECO:0000259" key="5">
    <source>
        <dbReference type="Pfam" id="PF08541"/>
    </source>
</evidence>
<name>A0ABW0Z8Q8_9ACTN</name>
<accession>A0ABW0Z8Q8</accession>
<dbReference type="PANTHER" id="PTHR34069">
    <property type="entry name" value="3-OXOACYL-[ACYL-CARRIER-PROTEIN] SYNTHASE 3"/>
    <property type="match status" value="1"/>
</dbReference>
<evidence type="ECO:0000256" key="4">
    <source>
        <dbReference type="SAM" id="MobiDB-lite"/>
    </source>
</evidence>
<feature type="compositionally biased region" description="Basic and acidic residues" evidence="4">
    <location>
        <begin position="338"/>
        <end position="352"/>
    </location>
</feature>
<evidence type="ECO:0000256" key="2">
    <source>
        <dbReference type="ARBA" id="ARBA00022679"/>
    </source>
</evidence>
<dbReference type="InterPro" id="IPR013747">
    <property type="entry name" value="ACP_syn_III_C"/>
</dbReference>
<feature type="compositionally biased region" description="Low complexity" evidence="4">
    <location>
        <begin position="326"/>
        <end position="335"/>
    </location>
</feature>
<dbReference type="SUPFAM" id="SSF53901">
    <property type="entry name" value="Thiolase-like"/>
    <property type="match status" value="1"/>
</dbReference>
<proteinExistence type="predicted"/>
<keyword evidence="8" id="KW-1185">Reference proteome</keyword>
<dbReference type="EMBL" id="JBHSPB010000025">
    <property type="protein sequence ID" value="MFC5724222.1"/>
    <property type="molecule type" value="Genomic_DNA"/>
</dbReference>
<keyword evidence="1" id="KW-0963">Cytoplasm</keyword>
<feature type="domain" description="Beta-ketoacyl-[acyl-carrier-protein] synthase III C-terminal" evidence="5">
    <location>
        <begin position="227"/>
        <end position="316"/>
    </location>
</feature>
<dbReference type="InterPro" id="IPR016039">
    <property type="entry name" value="Thiolase-like"/>
</dbReference>
<keyword evidence="2" id="KW-0808">Transferase</keyword>
<dbReference type="Pfam" id="PF08541">
    <property type="entry name" value="ACP_syn_III_C"/>
    <property type="match status" value="1"/>
</dbReference>
<evidence type="ECO:0000256" key="1">
    <source>
        <dbReference type="ARBA" id="ARBA00022490"/>
    </source>
</evidence>
<dbReference type="Proteomes" id="UP001596083">
    <property type="component" value="Unassembled WGS sequence"/>
</dbReference>
<dbReference type="InterPro" id="IPR013751">
    <property type="entry name" value="ACP_syn_III_N"/>
</dbReference>
<comment type="caution">
    <text evidence="7">The sequence shown here is derived from an EMBL/GenBank/DDBJ whole genome shotgun (WGS) entry which is preliminary data.</text>
</comment>
<dbReference type="RefSeq" id="WP_390320680.1">
    <property type="nucleotide sequence ID" value="NZ_JBHSPB010000025.1"/>
</dbReference>
<reference evidence="8" key="1">
    <citation type="journal article" date="2019" name="Int. J. Syst. Evol. Microbiol.">
        <title>The Global Catalogue of Microorganisms (GCM) 10K type strain sequencing project: providing services to taxonomists for standard genome sequencing and annotation.</title>
        <authorList>
            <consortium name="The Broad Institute Genomics Platform"/>
            <consortium name="The Broad Institute Genome Sequencing Center for Infectious Disease"/>
            <person name="Wu L."/>
            <person name="Ma J."/>
        </authorList>
    </citation>
    <scope>NUCLEOTIDE SEQUENCE [LARGE SCALE GENOMIC DNA]</scope>
    <source>
        <strain evidence="8">CGMCC 4.7304</strain>
    </source>
</reference>
<dbReference type="Pfam" id="PF08545">
    <property type="entry name" value="ACP_syn_III"/>
    <property type="match status" value="1"/>
</dbReference>
<sequence>MTDVFVDSFVHTLGERKVEVHESAAAGRLVSRPQDLQEAGFRLHHICEPATTSYDLARRVTAELADSGRLGRIDAIVYASCLPGNAGGDDPRAWEADRDVKHLMDFPASRLQAEFGLRNAVVFGLDQQACTAMLGSLRLAGALLRAEEDWERVLCVTADRFPEGALYEQAYNLISDGAAACVVSRRPAAFRIVTAHQITNGGLGRAGDDETVGSYFSYTHRLVRETLDRAGLTPADLDWVVTQNTHATAWQILARLLGVDFDRVCFSSLPDVGHVISADTVVNLCELLATGQVRPGARIALVMAGFGLNWQCVLLEATPAVAGVRPGPGPSFSAPAPRPDRCPSDAHPMRTA</sequence>
<evidence type="ECO:0000256" key="3">
    <source>
        <dbReference type="ARBA" id="ARBA00023315"/>
    </source>
</evidence>
<protein>
    <submittedName>
        <fullName evidence="7">3-oxoacyl-[acyl-carrier-protein] synthase III C-terminal domain-containing protein</fullName>
    </submittedName>
</protein>
<dbReference type="PANTHER" id="PTHR34069:SF2">
    <property type="entry name" value="BETA-KETOACYL-[ACYL-CARRIER-PROTEIN] SYNTHASE III"/>
    <property type="match status" value="1"/>
</dbReference>
<keyword evidence="3" id="KW-0012">Acyltransferase</keyword>
<evidence type="ECO:0000313" key="7">
    <source>
        <dbReference type="EMBL" id="MFC5724222.1"/>
    </source>
</evidence>
<evidence type="ECO:0000259" key="6">
    <source>
        <dbReference type="Pfam" id="PF08545"/>
    </source>
</evidence>
<dbReference type="Gene3D" id="3.40.47.10">
    <property type="match status" value="2"/>
</dbReference>
<feature type="region of interest" description="Disordered" evidence="4">
    <location>
        <begin position="326"/>
        <end position="352"/>
    </location>
</feature>
<organism evidence="7 8">
    <name type="scientific">Streptomyces gamaensis</name>
    <dbReference type="NCBI Taxonomy" id="1763542"/>
    <lineage>
        <taxon>Bacteria</taxon>
        <taxon>Bacillati</taxon>
        <taxon>Actinomycetota</taxon>
        <taxon>Actinomycetes</taxon>
        <taxon>Kitasatosporales</taxon>
        <taxon>Streptomycetaceae</taxon>
        <taxon>Streptomyces</taxon>
    </lineage>
</organism>
<feature type="domain" description="Beta-ketoacyl-[acyl-carrier-protein] synthase III N-terminal" evidence="6">
    <location>
        <begin position="127"/>
        <end position="201"/>
    </location>
</feature>
<evidence type="ECO:0000313" key="8">
    <source>
        <dbReference type="Proteomes" id="UP001596083"/>
    </source>
</evidence>